<dbReference type="InterPro" id="IPR008920">
    <property type="entry name" value="TF_FadR/GntR_C"/>
</dbReference>
<dbReference type="PROSITE" id="PS50949">
    <property type="entry name" value="HTH_GNTR"/>
    <property type="match status" value="1"/>
</dbReference>
<accession>A0A1G8AHS7</accession>
<protein>
    <submittedName>
        <fullName evidence="5">Transcriptional regulator, GntR family</fullName>
    </submittedName>
</protein>
<dbReference type="CDD" id="cd07377">
    <property type="entry name" value="WHTH_GntR"/>
    <property type="match status" value="1"/>
</dbReference>
<dbReference type="Proteomes" id="UP000198607">
    <property type="component" value="Unassembled WGS sequence"/>
</dbReference>
<dbReference type="PANTHER" id="PTHR43537">
    <property type="entry name" value="TRANSCRIPTIONAL REGULATOR, GNTR FAMILY"/>
    <property type="match status" value="1"/>
</dbReference>
<dbReference type="STRING" id="83767.SAMN05660652_01391"/>
<keyword evidence="2" id="KW-0238">DNA-binding</keyword>
<dbReference type="InterPro" id="IPR011711">
    <property type="entry name" value="GntR_C"/>
</dbReference>
<dbReference type="SMART" id="SM00895">
    <property type="entry name" value="FCD"/>
    <property type="match status" value="1"/>
</dbReference>
<dbReference type="PANTHER" id="PTHR43537:SF51">
    <property type="entry name" value="HTH-TYPE TRANSCRIPTIONAL REGULATOR LGOR-RELATED"/>
    <property type="match status" value="1"/>
</dbReference>
<evidence type="ECO:0000256" key="1">
    <source>
        <dbReference type="ARBA" id="ARBA00023015"/>
    </source>
</evidence>
<keyword evidence="1" id="KW-0805">Transcription regulation</keyword>
<dbReference type="OrthoDB" id="9788098at2"/>
<evidence type="ECO:0000256" key="3">
    <source>
        <dbReference type="ARBA" id="ARBA00023163"/>
    </source>
</evidence>
<feature type="domain" description="HTH gntR-type" evidence="4">
    <location>
        <begin position="18"/>
        <end position="85"/>
    </location>
</feature>
<organism evidence="5 6">
    <name type="scientific">Propionivibrio dicarboxylicus</name>
    <dbReference type="NCBI Taxonomy" id="83767"/>
    <lineage>
        <taxon>Bacteria</taxon>
        <taxon>Pseudomonadati</taxon>
        <taxon>Pseudomonadota</taxon>
        <taxon>Betaproteobacteria</taxon>
        <taxon>Rhodocyclales</taxon>
        <taxon>Rhodocyclaceae</taxon>
        <taxon>Propionivibrio</taxon>
    </lineage>
</organism>
<keyword evidence="6" id="KW-1185">Reference proteome</keyword>
<keyword evidence="3" id="KW-0804">Transcription</keyword>
<dbReference type="Pfam" id="PF07729">
    <property type="entry name" value="FCD"/>
    <property type="match status" value="1"/>
</dbReference>
<evidence type="ECO:0000256" key="2">
    <source>
        <dbReference type="ARBA" id="ARBA00023125"/>
    </source>
</evidence>
<dbReference type="AlphaFoldDB" id="A0A1G8AHS7"/>
<dbReference type="RefSeq" id="WP_091935873.1">
    <property type="nucleotide sequence ID" value="NZ_FNCY01000004.1"/>
</dbReference>
<dbReference type="GO" id="GO:0003700">
    <property type="term" value="F:DNA-binding transcription factor activity"/>
    <property type="evidence" value="ECO:0007669"/>
    <property type="project" value="InterPro"/>
</dbReference>
<dbReference type="InterPro" id="IPR036390">
    <property type="entry name" value="WH_DNA-bd_sf"/>
</dbReference>
<evidence type="ECO:0000259" key="4">
    <source>
        <dbReference type="PROSITE" id="PS50949"/>
    </source>
</evidence>
<evidence type="ECO:0000313" key="6">
    <source>
        <dbReference type="Proteomes" id="UP000198607"/>
    </source>
</evidence>
<dbReference type="SUPFAM" id="SSF48008">
    <property type="entry name" value="GntR ligand-binding domain-like"/>
    <property type="match status" value="1"/>
</dbReference>
<dbReference type="EMBL" id="FNCY01000004">
    <property type="protein sequence ID" value="SDH20508.1"/>
    <property type="molecule type" value="Genomic_DNA"/>
</dbReference>
<dbReference type="GO" id="GO:0003677">
    <property type="term" value="F:DNA binding"/>
    <property type="evidence" value="ECO:0007669"/>
    <property type="project" value="UniProtKB-KW"/>
</dbReference>
<dbReference type="Gene3D" id="1.10.10.10">
    <property type="entry name" value="Winged helix-like DNA-binding domain superfamily/Winged helix DNA-binding domain"/>
    <property type="match status" value="1"/>
</dbReference>
<evidence type="ECO:0000313" key="5">
    <source>
        <dbReference type="EMBL" id="SDH20508.1"/>
    </source>
</evidence>
<reference evidence="5 6" key="1">
    <citation type="submission" date="2016-10" db="EMBL/GenBank/DDBJ databases">
        <authorList>
            <person name="de Groot N.N."/>
        </authorList>
    </citation>
    <scope>NUCLEOTIDE SEQUENCE [LARGE SCALE GENOMIC DNA]</scope>
    <source>
        <strain evidence="5 6">DSM 5885</strain>
    </source>
</reference>
<dbReference type="SUPFAM" id="SSF46785">
    <property type="entry name" value="Winged helix' DNA-binding domain"/>
    <property type="match status" value="1"/>
</dbReference>
<dbReference type="InterPro" id="IPR036388">
    <property type="entry name" value="WH-like_DNA-bd_sf"/>
</dbReference>
<dbReference type="Pfam" id="PF00392">
    <property type="entry name" value="GntR"/>
    <property type="match status" value="1"/>
</dbReference>
<proteinExistence type="predicted"/>
<name>A0A1G8AHS7_9RHOO</name>
<sequence length="239" mass="26761">MTSASQSLAQTFPLQKQVSLGNKFRQFLRAAIVRAELLPGQLISEIEMSKRFAIGRQPVREAFISLAQEHLVDVRPSRGTYVRMISMNEVIDAWHVREPIEVSIVRQVAKKHEAATMAALRRLVAEQRTIAPGDNEAFLAADQDFHHALAAAANREFAWRVIDSAKAQMDRVCFLSYALDSPVQDLIGDHDLMLDAIEAGDAKAAVQVMEGHLAKIVTAAQRVAEHYPDYFIDESPREW</sequence>
<dbReference type="Gene3D" id="1.20.120.530">
    <property type="entry name" value="GntR ligand-binding domain-like"/>
    <property type="match status" value="1"/>
</dbReference>
<dbReference type="InterPro" id="IPR000524">
    <property type="entry name" value="Tscrpt_reg_HTH_GntR"/>
</dbReference>
<dbReference type="SMART" id="SM00345">
    <property type="entry name" value="HTH_GNTR"/>
    <property type="match status" value="1"/>
</dbReference>
<gene>
    <name evidence="5" type="ORF">SAMN05660652_01391</name>
</gene>